<evidence type="ECO:0000259" key="1">
    <source>
        <dbReference type="Pfam" id="PF18564"/>
    </source>
</evidence>
<accession>A0AAE1ZK53</accession>
<organism evidence="2 3">
    <name type="scientific">Schistosoma mekongi</name>
    <name type="common">Parasitic worm</name>
    <dbReference type="NCBI Taxonomy" id="38744"/>
    <lineage>
        <taxon>Eukaryota</taxon>
        <taxon>Metazoa</taxon>
        <taxon>Spiralia</taxon>
        <taxon>Lophotrochozoa</taxon>
        <taxon>Platyhelminthes</taxon>
        <taxon>Trematoda</taxon>
        <taxon>Digenea</taxon>
        <taxon>Strigeidida</taxon>
        <taxon>Schistosomatoidea</taxon>
        <taxon>Schistosomatidae</taxon>
        <taxon>Schistosoma</taxon>
    </lineage>
</organism>
<name>A0AAE1ZK53_SCHME</name>
<dbReference type="Pfam" id="PF18564">
    <property type="entry name" value="Glyco_hydro_5_C"/>
    <property type="match status" value="1"/>
</dbReference>
<sequence length="150" mass="17339">MLNQHKLKSFSRAYPQSTAGHPIELRFDVNTSQFYYAFIPTQQICTNMHTSVLVIEIFVPMIIHYPNGIRVHFKPEQLFYEIYESDSNLMFVYAPCSLSANTSIQLIEIVITSNQTESMKNLANFKTHSKFMPILFLIVKLLSDLCICHV</sequence>
<protein>
    <recommendedName>
        <fullName evidence="1">Glycoside hydrolase family 5 C-terminal domain-containing protein</fullName>
    </recommendedName>
</protein>
<dbReference type="AlphaFoldDB" id="A0AAE1ZK53"/>
<feature type="domain" description="Glycoside hydrolase family 5 C-terminal" evidence="1">
    <location>
        <begin position="12"/>
        <end position="93"/>
    </location>
</feature>
<dbReference type="InterPro" id="IPR013780">
    <property type="entry name" value="Glyco_hydro_b"/>
</dbReference>
<dbReference type="Proteomes" id="UP001292079">
    <property type="component" value="Unassembled WGS sequence"/>
</dbReference>
<proteinExistence type="predicted"/>
<dbReference type="Gene3D" id="2.60.40.1180">
    <property type="entry name" value="Golgi alpha-mannosidase II"/>
    <property type="match status" value="1"/>
</dbReference>
<evidence type="ECO:0000313" key="3">
    <source>
        <dbReference type="Proteomes" id="UP001292079"/>
    </source>
</evidence>
<reference evidence="2" key="2">
    <citation type="journal article" date="2023" name="Infect Dis Poverty">
        <title>Chromosome-scale genome of the human blood fluke Schistosoma mekongi and its implications for public health.</title>
        <authorList>
            <person name="Zhou M."/>
            <person name="Xu L."/>
            <person name="Xu D."/>
            <person name="Chen W."/>
            <person name="Khan J."/>
            <person name="Hu Y."/>
            <person name="Huang H."/>
            <person name="Wei H."/>
            <person name="Zhang Y."/>
            <person name="Chusongsang P."/>
            <person name="Tanasarnprasert K."/>
            <person name="Hu X."/>
            <person name="Limpanont Y."/>
            <person name="Lv Z."/>
        </authorList>
    </citation>
    <scope>NUCLEOTIDE SEQUENCE</scope>
    <source>
        <strain evidence="2">LV_2022a</strain>
    </source>
</reference>
<evidence type="ECO:0000313" key="2">
    <source>
        <dbReference type="EMBL" id="KAK4475746.1"/>
    </source>
</evidence>
<reference evidence="2" key="1">
    <citation type="submission" date="2022-04" db="EMBL/GenBank/DDBJ databases">
        <authorList>
            <person name="Xu L."/>
            <person name="Lv Z."/>
        </authorList>
    </citation>
    <scope>NUCLEOTIDE SEQUENCE</scope>
    <source>
        <strain evidence="2">LV_2022a</strain>
    </source>
</reference>
<dbReference type="InterPro" id="IPR041036">
    <property type="entry name" value="GH5_C"/>
</dbReference>
<keyword evidence="3" id="KW-1185">Reference proteome</keyword>
<comment type="caution">
    <text evidence="2">The sequence shown here is derived from an EMBL/GenBank/DDBJ whole genome shotgun (WGS) entry which is preliminary data.</text>
</comment>
<dbReference type="EMBL" id="JALJAT010000001">
    <property type="protein sequence ID" value="KAK4475746.1"/>
    <property type="molecule type" value="Genomic_DNA"/>
</dbReference>
<gene>
    <name evidence="2" type="ORF">MN116_001007</name>
</gene>